<comment type="caution">
    <text evidence="3">The sequence shown here is derived from an EMBL/GenBank/DDBJ whole genome shotgun (WGS) entry which is preliminary data.</text>
</comment>
<evidence type="ECO:0000313" key="3">
    <source>
        <dbReference type="EMBL" id="KKQ85603.1"/>
    </source>
</evidence>
<evidence type="ECO:0000256" key="1">
    <source>
        <dbReference type="SAM" id="Phobius"/>
    </source>
</evidence>
<accession>A0A0G0L105</accession>
<proteinExistence type="predicted"/>
<keyword evidence="1" id="KW-1133">Transmembrane helix</keyword>
<feature type="transmembrane region" description="Helical" evidence="1">
    <location>
        <begin position="181"/>
        <end position="199"/>
    </location>
</feature>
<evidence type="ECO:0000256" key="2">
    <source>
        <dbReference type="SAM" id="SignalP"/>
    </source>
</evidence>
<feature type="transmembrane region" description="Helical" evidence="1">
    <location>
        <begin position="377"/>
        <end position="397"/>
    </location>
</feature>
<feature type="chain" id="PRO_5002533210" description="TrbL/VirB6 plasmid conjugal transfer protein" evidence="2">
    <location>
        <begin position="21"/>
        <end position="525"/>
    </location>
</feature>
<feature type="transmembrane region" description="Helical" evidence="1">
    <location>
        <begin position="341"/>
        <end position="365"/>
    </location>
</feature>
<feature type="transmembrane region" description="Helical" evidence="1">
    <location>
        <begin position="219"/>
        <end position="250"/>
    </location>
</feature>
<dbReference type="AlphaFoldDB" id="A0A0G0L105"/>
<sequence>MFKKLLISLLLVTFMFVSHAAYFTPKANAQAWYLQDYPDWYERVYNPDNQEEIFGERYTAAQVEWVIYGLIAFIYNHLVGPTTITYCILTHPLSLEDCAPLIAEILLKWLTYENVYQDQVLAQSKNPIIEIVSGKQSFSGFGYVREKLTNLHIVPQAKAQVGVGFGAASGVRILWTAVRNLTYFLLILAMIIMAFMIMFRVKLSPQTVISVQSALPRLIIALILITFSYAIAGFLIDFMYVVIGLIAAILQQSELFREDWQGMYAAISGGFPLGVFGLMVVYLLLFGSAGGAAFQDLLTLLEQLFGGGFVMSFIWMIIFIIAIIVLLIVFIKIMWVLVKSFVMLLLLIAAGPLYILGGAIGMGGIGGWLKAMLGNLTVYPAVGTMFALAFLFLASAFPDALLTDEIVGLIPFQPIRDAMGGSGWAPPYVMISSDLRLIWLFASLVIVTLIPNVASIIKSAVSGRPFAYGAAIGAPITAAAGVAWSPFGSQVAATREAWSKARGTNIYTAISEGKFGQALRSIRGG</sequence>
<evidence type="ECO:0000313" key="4">
    <source>
        <dbReference type="Proteomes" id="UP000034081"/>
    </source>
</evidence>
<protein>
    <recommendedName>
        <fullName evidence="5">TrbL/VirB6 plasmid conjugal transfer protein</fullName>
    </recommendedName>
</protein>
<name>A0A0G0L105_9BACT</name>
<dbReference type="Proteomes" id="UP000034081">
    <property type="component" value="Unassembled WGS sequence"/>
</dbReference>
<reference evidence="3 4" key="1">
    <citation type="journal article" date="2015" name="Nature">
        <title>rRNA introns, odd ribosomes, and small enigmatic genomes across a large radiation of phyla.</title>
        <authorList>
            <person name="Brown C.T."/>
            <person name="Hug L.A."/>
            <person name="Thomas B.C."/>
            <person name="Sharon I."/>
            <person name="Castelle C.J."/>
            <person name="Singh A."/>
            <person name="Wilkins M.J."/>
            <person name="Williams K.H."/>
            <person name="Banfield J.F."/>
        </authorList>
    </citation>
    <scope>NUCLEOTIDE SEQUENCE [LARGE SCALE GENOMIC DNA]</scope>
</reference>
<feature type="transmembrane region" description="Helical" evidence="1">
    <location>
        <begin position="262"/>
        <end position="285"/>
    </location>
</feature>
<feature type="transmembrane region" description="Helical" evidence="1">
    <location>
        <begin position="437"/>
        <end position="454"/>
    </location>
</feature>
<feature type="transmembrane region" description="Helical" evidence="1">
    <location>
        <begin position="305"/>
        <end position="329"/>
    </location>
</feature>
<evidence type="ECO:0008006" key="5">
    <source>
        <dbReference type="Google" id="ProtNLM"/>
    </source>
</evidence>
<keyword evidence="2" id="KW-0732">Signal</keyword>
<feature type="signal peptide" evidence="2">
    <location>
        <begin position="1"/>
        <end position="20"/>
    </location>
</feature>
<dbReference type="STRING" id="1618570.UT08_C0005G0054"/>
<keyword evidence="1" id="KW-0472">Membrane</keyword>
<dbReference type="EMBL" id="LBVL01000005">
    <property type="protein sequence ID" value="KKQ85603.1"/>
    <property type="molecule type" value="Genomic_DNA"/>
</dbReference>
<keyword evidence="1" id="KW-0812">Transmembrane</keyword>
<organism evidence="3 4">
    <name type="scientific">Candidatus Woesebacteria bacterium GW2011_GWB1_38_8</name>
    <dbReference type="NCBI Taxonomy" id="1618570"/>
    <lineage>
        <taxon>Bacteria</taxon>
        <taxon>Candidatus Woeseibacteriota</taxon>
    </lineage>
</organism>
<feature type="transmembrane region" description="Helical" evidence="1">
    <location>
        <begin position="466"/>
        <end position="487"/>
    </location>
</feature>
<feature type="transmembrane region" description="Helical" evidence="1">
    <location>
        <begin position="65"/>
        <end position="89"/>
    </location>
</feature>
<gene>
    <name evidence="3" type="ORF">UT08_C0005G0054</name>
</gene>